<reference evidence="4" key="1">
    <citation type="submission" date="2016-10" db="EMBL/GenBank/DDBJ databases">
        <authorList>
            <person name="Varghese N."/>
            <person name="Submissions S."/>
        </authorList>
    </citation>
    <scope>NUCLEOTIDE SEQUENCE [LARGE SCALE GENOMIC DNA]</scope>
    <source>
        <strain evidence="4">DSM 45962</strain>
    </source>
</reference>
<dbReference type="InterPro" id="IPR006976">
    <property type="entry name" value="VanZ-like"/>
</dbReference>
<feature type="transmembrane region" description="Helical" evidence="1">
    <location>
        <begin position="75"/>
        <end position="95"/>
    </location>
</feature>
<feature type="transmembrane region" description="Helical" evidence="1">
    <location>
        <begin position="102"/>
        <end position="122"/>
    </location>
</feature>
<dbReference type="AlphaFoldDB" id="A0A1I1QUJ2"/>
<sequence>MITNWLLDHPWATTAGPLVLLVAGPLLAAGLAGRPRVAGWLAAAWLVPLAALTLSPTGRVTGTVGCTVQWSLPSWGAVELVANVLLFVPPALLATVATRRPWAVLLAASGLSAGVEAVQAVATGLGRACDTTDWTSNTLGAAAGVALGVLGLWLARLSRAGRAPRGVRAGR</sequence>
<evidence type="ECO:0000259" key="2">
    <source>
        <dbReference type="Pfam" id="PF04892"/>
    </source>
</evidence>
<keyword evidence="1" id="KW-0472">Membrane</keyword>
<gene>
    <name evidence="3" type="ORF">SAMN05661030_2977</name>
</gene>
<keyword evidence="4" id="KW-1185">Reference proteome</keyword>
<feature type="domain" description="VanZ-like" evidence="2">
    <location>
        <begin position="77"/>
        <end position="148"/>
    </location>
</feature>
<organism evidence="3 4">
    <name type="scientific">Klenkia taihuensis</name>
    <dbReference type="NCBI Taxonomy" id="1225127"/>
    <lineage>
        <taxon>Bacteria</taxon>
        <taxon>Bacillati</taxon>
        <taxon>Actinomycetota</taxon>
        <taxon>Actinomycetes</taxon>
        <taxon>Geodermatophilales</taxon>
        <taxon>Geodermatophilaceae</taxon>
        <taxon>Klenkia</taxon>
    </lineage>
</organism>
<dbReference type="Proteomes" id="UP000199022">
    <property type="component" value="Unassembled WGS sequence"/>
</dbReference>
<proteinExistence type="predicted"/>
<evidence type="ECO:0000256" key="1">
    <source>
        <dbReference type="SAM" id="Phobius"/>
    </source>
</evidence>
<keyword evidence="1" id="KW-0812">Transmembrane</keyword>
<feature type="transmembrane region" description="Helical" evidence="1">
    <location>
        <begin position="12"/>
        <end position="30"/>
    </location>
</feature>
<protein>
    <submittedName>
        <fullName evidence="3">VanZ like family protein</fullName>
    </submittedName>
</protein>
<evidence type="ECO:0000313" key="4">
    <source>
        <dbReference type="Proteomes" id="UP000199022"/>
    </source>
</evidence>
<dbReference type="OrthoDB" id="4833326at2"/>
<keyword evidence="1" id="KW-1133">Transmembrane helix</keyword>
<accession>A0A1I1QUJ2</accession>
<name>A0A1I1QUJ2_9ACTN</name>
<feature type="transmembrane region" description="Helical" evidence="1">
    <location>
        <begin position="37"/>
        <end position="55"/>
    </location>
</feature>
<evidence type="ECO:0000313" key="3">
    <source>
        <dbReference type="EMBL" id="SFD25814.1"/>
    </source>
</evidence>
<feature type="transmembrane region" description="Helical" evidence="1">
    <location>
        <begin position="134"/>
        <end position="155"/>
    </location>
</feature>
<dbReference type="EMBL" id="FOMD01000003">
    <property type="protein sequence ID" value="SFD25814.1"/>
    <property type="molecule type" value="Genomic_DNA"/>
</dbReference>
<dbReference type="STRING" id="1225127.SAMN05661030_2977"/>
<dbReference type="RefSeq" id="WP_091560447.1">
    <property type="nucleotide sequence ID" value="NZ_BNAC01000001.1"/>
</dbReference>
<dbReference type="Pfam" id="PF04892">
    <property type="entry name" value="VanZ"/>
    <property type="match status" value="1"/>
</dbReference>